<organism evidence="2 3">
    <name type="scientific">Chitiniphilus eburneus</name>
    <dbReference type="NCBI Taxonomy" id="2571148"/>
    <lineage>
        <taxon>Bacteria</taxon>
        <taxon>Pseudomonadati</taxon>
        <taxon>Pseudomonadota</taxon>
        <taxon>Betaproteobacteria</taxon>
        <taxon>Neisseriales</taxon>
        <taxon>Chitinibacteraceae</taxon>
        <taxon>Chitiniphilus</taxon>
    </lineage>
</organism>
<keyword evidence="3" id="KW-1185">Reference proteome</keyword>
<dbReference type="AlphaFoldDB" id="A0A4U0Q5H6"/>
<keyword evidence="1" id="KW-0812">Transmembrane</keyword>
<name>A0A4U0Q5H6_9NEIS</name>
<feature type="transmembrane region" description="Helical" evidence="1">
    <location>
        <begin position="72"/>
        <end position="97"/>
    </location>
</feature>
<gene>
    <name evidence="2" type="ORF">FAZ21_06065</name>
</gene>
<evidence type="ECO:0000313" key="2">
    <source>
        <dbReference type="EMBL" id="TJZ76335.1"/>
    </source>
</evidence>
<dbReference type="RefSeq" id="WP_136772384.1">
    <property type="nucleotide sequence ID" value="NZ_SUMF01000003.1"/>
</dbReference>
<proteinExistence type="predicted"/>
<dbReference type="EMBL" id="SUMF01000003">
    <property type="protein sequence ID" value="TJZ76335.1"/>
    <property type="molecule type" value="Genomic_DNA"/>
</dbReference>
<protein>
    <submittedName>
        <fullName evidence="2">Uncharacterized protein</fullName>
    </submittedName>
</protein>
<sequence>MLPGGKKMKTPIFVFCIAFFMESSVVLGYGIPALFGKNIVGLVFVEMGLVVVFKSAMDSICEVDGLGEKMEILFNALLSLPLVFNGALIVLVLGGLVNV</sequence>
<evidence type="ECO:0000313" key="3">
    <source>
        <dbReference type="Proteomes" id="UP000310016"/>
    </source>
</evidence>
<keyword evidence="1" id="KW-0472">Membrane</keyword>
<evidence type="ECO:0000256" key="1">
    <source>
        <dbReference type="SAM" id="Phobius"/>
    </source>
</evidence>
<accession>A0A4U0Q5H6</accession>
<comment type="caution">
    <text evidence="2">The sequence shown here is derived from an EMBL/GenBank/DDBJ whole genome shotgun (WGS) entry which is preliminary data.</text>
</comment>
<dbReference type="Proteomes" id="UP000310016">
    <property type="component" value="Unassembled WGS sequence"/>
</dbReference>
<reference evidence="2 3" key="1">
    <citation type="submission" date="2019-04" db="EMBL/GenBank/DDBJ databases">
        <title>Chitiniphilus eburnea sp. nov., a novel chitinolytic bacterium isolated from aquaculture sludge.</title>
        <authorList>
            <person name="Sheng M."/>
        </authorList>
    </citation>
    <scope>NUCLEOTIDE SEQUENCE [LARGE SCALE GENOMIC DNA]</scope>
    <source>
        <strain evidence="2 3">HX-2-15</strain>
    </source>
</reference>
<keyword evidence="1" id="KW-1133">Transmembrane helix</keyword>